<feature type="transmembrane region" description="Helical" evidence="8">
    <location>
        <begin position="221"/>
        <end position="245"/>
    </location>
</feature>
<feature type="transmembrane region" description="Helical" evidence="8">
    <location>
        <begin position="104"/>
        <end position="122"/>
    </location>
</feature>
<evidence type="ECO:0000313" key="10">
    <source>
        <dbReference type="Proteomes" id="UP001652504"/>
    </source>
</evidence>
<keyword evidence="5 8" id="KW-0812">Transmembrane</keyword>
<comment type="subcellular location">
    <subcellularLocation>
        <location evidence="1">Cell membrane</location>
        <topology evidence="1">Multi-pass membrane protein</topology>
    </subcellularLocation>
</comment>
<accession>A0ABT3ACG8</accession>
<evidence type="ECO:0000256" key="5">
    <source>
        <dbReference type="ARBA" id="ARBA00022692"/>
    </source>
</evidence>
<dbReference type="PANTHER" id="PTHR30472">
    <property type="entry name" value="FERRIC ENTEROBACTIN TRANSPORT SYSTEM PERMEASE PROTEIN"/>
    <property type="match status" value="1"/>
</dbReference>
<organism evidence="9 10">
    <name type="scientific">Fluctibacter corallii</name>
    <dbReference type="NCBI Taxonomy" id="2984329"/>
    <lineage>
        <taxon>Bacteria</taxon>
        <taxon>Pseudomonadati</taxon>
        <taxon>Pseudomonadota</taxon>
        <taxon>Gammaproteobacteria</taxon>
        <taxon>Alteromonadales</taxon>
        <taxon>Alteromonadaceae</taxon>
        <taxon>Fluctibacter</taxon>
    </lineage>
</organism>
<dbReference type="RefSeq" id="WP_263713273.1">
    <property type="nucleotide sequence ID" value="NZ_JAOWKX010000008.1"/>
</dbReference>
<reference evidence="9 10" key="1">
    <citation type="submission" date="2022-10" db="EMBL/GenBank/DDBJ databases">
        <title>Aestuariibacter sp. AA17 isolated from Montipora capitata coral fragment.</title>
        <authorList>
            <person name="Emsley S.A."/>
            <person name="Pfannmuller K.M."/>
            <person name="Loughran R.M."/>
            <person name="Shlafstein M."/>
            <person name="Papke E."/>
            <person name="Saw J.H."/>
            <person name="Ushijima B."/>
            <person name="Videau P."/>
        </authorList>
    </citation>
    <scope>NUCLEOTIDE SEQUENCE [LARGE SCALE GENOMIC DNA]</scope>
    <source>
        <strain evidence="9 10">AA17</strain>
    </source>
</reference>
<keyword evidence="4" id="KW-1003">Cell membrane</keyword>
<dbReference type="Gene3D" id="1.10.3470.10">
    <property type="entry name" value="ABC transporter involved in vitamin B12 uptake, BtuC"/>
    <property type="match status" value="1"/>
</dbReference>
<sequence length="319" mass="33544">MAKAPLLSALLIAMLALGGTTLLWGMSFPFSAIEQRIVLDLRLPLVITSIIVGAALATSSAALQVVLKNPLADPGIIGITSGASVCAAVVLLIGEAWLAEYGAYILPLACFIGAVGSTLVIYRISRALPGVHSAVILAGIGISTIAGAIVAWLHLISDAESMRNLTFWLMGSLHQADWTVLLFAAPVAVGLLTWLLRQGTRLNWFYFGATEARLKGLDVSWFNGIMLLVCALLVGIAVSIAGSIAFVGLLVPHLIRNIAGFDNRFVLPASAMVGAMLMLAIALINTQFVTMLVPVSMLTASIGGPLFLWSVIRLSKGQT</sequence>
<feature type="transmembrane region" description="Helical" evidence="8">
    <location>
        <begin position="291"/>
        <end position="312"/>
    </location>
</feature>
<evidence type="ECO:0000256" key="8">
    <source>
        <dbReference type="SAM" id="Phobius"/>
    </source>
</evidence>
<dbReference type="PANTHER" id="PTHR30472:SF25">
    <property type="entry name" value="ABC TRANSPORTER PERMEASE PROTEIN MJ0876-RELATED"/>
    <property type="match status" value="1"/>
</dbReference>
<keyword evidence="3" id="KW-0813">Transport</keyword>
<name>A0ABT3ACG8_9ALTE</name>
<dbReference type="InterPro" id="IPR000522">
    <property type="entry name" value="ABC_transptr_permease_BtuC"/>
</dbReference>
<proteinExistence type="inferred from homology"/>
<keyword evidence="10" id="KW-1185">Reference proteome</keyword>
<feature type="transmembrane region" description="Helical" evidence="8">
    <location>
        <begin position="41"/>
        <end position="63"/>
    </location>
</feature>
<evidence type="ECO:0000256" key="7">
    <source>
        <dbReference type="ARBA" id="ARBA00023136"/>
    </source>
</evidence>
<feature type="transmembrane region" description="Helical" evidence="8">
    <location>
        <begin position="265"/>
        <end position="284"/>
    </location>
</feature>
<evidence type="ECO:0000256" key="2">
    <source>
        <dbReference type="ARBA" id="ARBA00007935"/>
    </source>
</evidence>
<feature type="transmembrane region" description="Helical" evidence="8">
    <location>
        <begin position="75"/>
        <end position="98"/>
    </location>
</feature>
<gene>
    <name evidence="9" type="ORF">OE749_14915</name>
</gene>
<comment type="similarity">
    <text evidence="2">Belongs to the binding-protein-dependent transport system permease family. FecCD subfamily.</text>
</comment>
<feature type="transmembrane region" description="Helical" evidence="8">
    <location>
        <begin position="176"/>
        <end position="196"/>
    </location>
</feature>
<keyword evidence="6 8" id="KW-1133">Transmembrane helix</keyword>
<evidence type="ECO:0000256" key="1">
    <source>
        <dbReference type="ARBA" id="ARBA00004651"/>
    </source>
</evidence>
<dbReference type="CDD" id="cd06550">
    <property type="entry name" value="TM_ABC_iron-siderophores_like"/>
    <property type="match status" value="1"/>
</dbReference>
<evidence type="ECO:0000256" key="3">
    <source>
        <dbReference type="ARBA" id="ARBA00022448"/>
    </source>
</evidence>
<dbReference type="Proteomes" id="UP001652504">
    <property type="component" value="Unassembled WGS sequence"/>
</dbReference>
<evidence type="ECO:0000256" key="4">
    <source>
        <dbReference type="ARBA" id="ARBA00022475"/>
    </source>
</evidence>
<dbReference type="EMBL" id="JAOWKX010000008">
    <property type="protein sequence ID" value="MCV2885982.1"/>
    <property type="molecule type" value="Genomic_DNA"/>
</dbReference>
<keyword evidence="7 8" id="KW-0472">Membrane</keyword>
<feature type="transmembrane region" description="Helical" evidence="8">
    <location>
        <begin position="134"/>
        <end position="156"/>
    </location>
</feature>
<dbReference type="InterPro" id="IPR037294">
    <property type="entry name" value="ABC_BtuC-like"/>
</dbReference>
<protein>
    <submittedName>
        <fullName evidence="9">Iron chelate uptake ABC transporter family permease subunit</fullName>
    </submittedName>
</protein>
<evidence type="ECO:0000256" key="6">
    <source>
        <dbReference type="ARBA" id="ARBA00022989"/>
    </source>
</evidence>
<dbReference type="Pfam" id="PF01032">
    <property type="entry name" value="FecCD"/>
    <property type="match status" value="1"/>
</dbReference>
<evidence type="ECO:0000313" key="9">
    <source>
        <dbReference type="EMBL" id="MCV2885982.1"/>
    </source>
</evidence>
<dbReference type="SUPFAM" id="SSF81345">
    <property type="entry name" value="ABC transporter involved in vitamin B12 uptake, BtuC"/>
    <property type="match status" value="1"/>
</dbReference>
<comment type="caution">
    <text evidence="9">The sequence shown here is derived from an EMBL/GenBank/DDBJ whole genome shotgun (WGS) entry which is preliminary data.</text>
</comment>